<dbReference type="RefSeq" id="XP_067517800.1">
    <property type="nucleotide sequence ID" value="XM_067661699.1"/>
</dbReference>
<sequence length="242" mass="28249">MQEVQENSAANTQGPVYLDTVENYVKKQYIEQGIEAACQALDNFLIFYENQYKNYNYQVDGQIVSKYEFITNTMARIESEIMEQQEASMNDDEENEQENNEVILDEPLIQNNQSITDDSWFYELCMSEYYERYRSLLEQQAMINRQKEIVAKSFAQNVTEWAHLKFKRPGNNQRDIYLYETAKYNQLKTILPNCTVYRTLVTKMKNHDQWGQLMSQTEVGSSLGGGICDAVGVTFAEERTQS</sequence>
<dbReference type="EMBL" id="CH476747">
    <property type="protein sequence ID" value="EIE90572.1"/>
    <property type="molecule type" value="Genomic_DNA"/>
</dbReference>
<proteinExistence type="predicted"/>
<dbReference type="VEuPathDB" id="FungiDB:RO3G_15283"/>
<dbReference type="VEuPathDB" id="FungiDB:RO3G_07109"/>
<reference evidence="1" key="2">
    <citation type="submission" date="2012-04" db="EMBL/GenBank/DDBJ databases">
        <title>Annotation of the Rhizopus oryzae genome.</title>
        <authorList>
            <consortium name="The Broad Institute Genome Sequencing Platform"/>
            <person name="Birren B."/>
            <person name="Lander E."/>
            <person name="Galagan J."/>
            <person name="Nusbaum C."/>
            <person name="Devon K."/>
            <person name="Ma L.-J."/>
            <person name="Jaffe D."/>
            <person name="Butler J."/>
            <person name="Alvarez P."/>
            <person name="Gnerre S."/>
            <person name="Grabherr M."/>
            <person name="Kleber M."/>
            <person name="Mauceli E."/>
            <person name="Brockman W."/>
            <person name="Rounsley S."/>
            <person name="Young S."/>
            <person name="LaButti K."/>
            <person name="Pushparaj V."/>
            <person name="DeCaprio D."/>
            <person name="Crawford M."/>
            <person name="Koehrsen M."/>
            <person name="Engels R."/>
            <person name="Montgomery P."/>
            <person name="Pearson M."/>
            <person name="Howarth C."/>
            <person name="Larson L."/>
            <person name="Luoma S."/>
            <person name="White J."/>
            <person name="O'Leary S."/>
            <person name="Kodira C."/>
            <person name="Zeng Q."/>
            <person name="Yandava C."/>
            <person name="Alvarado L."/>
            <person name="Skory C.D."/>
            <person name="Ibrahim A."/>
            <person name="Lang F."/>
            <person name="Wickes B.L."/>
            <person name="Liu B."/>
        </authorList>
    </citation>
    <scope>NUCLEOTIDE SEQUENCE</scope>
    <source>
        <strain evidence="1">RA 99-880</strain>
    </source>
</reference>
<organism evidence="1 3">
    <name type="scientific">Rhizopus delemar (strain RA 99-880 / ATCC MYA-4621 / FGSC 9543 / NRRL 43880)</name>
    <name type="common">Mucormycosis agent</name>
    <name type="synonym">Rhizopus arrhizus var. delemar</name>
    <dbReference type="NCBI Taxonomy" id="246409"/>
    <lineage>
        <taxon>Eukaryota</taxon>
        <taxon>Fungi</taxon>
        <taxon>Fungi incertae sedis</taxon>
        <taxon>Mucoromycota</taxon>
        <taxon>Mucoromycotina</taxon>
        <taxon>Mucoromycetes</taxon>
        <taxon>Mucorales</taxon>
        <taxon>Mucorineae</taxon>
        <taxon>Rhizopodaceae</taxon>
        <taxon>Rhizopus</taxon>
    </lineage>
</organism>
<dbReference type="Proteomes" id="UP000009138">
    <property type="component" value="Unassembled WGS sequence"/>
</dbReference>
<gene>
    <name evidence="1" type="ORF">RO3G_07109</name>
    <name evidence="2" type="ORF">RO3G_15283</name>
</gene>
<accession>I1C1S4</accession>
<name>I1C1S4_RHIO9</name>
<evidence type="ECO:0000313" key="1">
    <source>
        <dbReference type="EMBL" id="EIE82404.1"/>
    </source>
</evidence>
<keyword evidence="3" id="KW-1185">Reference proteome</keyword>
<reference evidence="1 3" key="1">
    <citation type="journal article" date="2009" name="PLoS Genet.">
        <title>Genomic analysis of the basal lineage fungus Rhizopus oryzae reveals a whole-genome duplication.</title>
        <authorList>
            <person name="Ma L.-J."/>
            <person name="Ibrahim A.S."/>
            <person name="Skory C."/>
            <person name="Grabherr M.G."/>
            <person name="Burger G."/>
            <person name="Butler M."/>
            <person name="Elias M."/>
            <person name="Idnurm A."/>
            <person name="Lang B.F."/>
            <person name="Sone T."/>
            <person name="Abe A."/>
            <person name="Calvo S.E."/>
            <person name="Corrochano L.M."/>
            <person name="Engels R."/>
            <person name="Fu J."/>
            <person name="Hansberg W."/>
            <person name="Kim J.-M."/>
            <person name="Kodira C.D."/>
            <person name="Koehrsen M.J."/>
            <person name="Liu B."/>
            <person name="Miranda-Saavedra D."/>
            <person name="O'Leary S."/>
            <person name="Ortiz-Castellanos L."/>
            <person name="Poulter R."/>
            <person name="Rodriguez-Romero J."/>
            <person name="Ruiz-Herrera J."/>
            <person name="Shen Y.-Q."/>
            <person name="Zeng Q."/>
            <person name="Galagan J."/>
            <person name="Birren B.W."/>
            <person name="Cuomo C.A."/>
            <person name="Wickes B.L."/>
        </authorList>
    </citation>
    <scope>NUCLEOTIDE SEQUENCE [LARGE SCALE GENOMIC DNA]</scope>
    <source>
        <strain evidence="1">RA 99-880</strain>
        <strain evidence="3">RA 99-880 / ATCC MYA-4621 / FGSC 9543 / NRRL 43880</strain>
    </source>
</reference>
<evidence type="ECO:0000313" key="3">
    <source>
        <dbReference type="Proteomes" id="UP000009138"/>
    </source>
</evidence>
<evidence type="ECO:0000313" key="2">
    <source>
        <dbReference type="EMBL" id="EIE90572.1"/>
    </source>
</evidence>
<dbReference type="EMBL" id="CH476736">
    <property type="protein sequence ID" value="EIE82404.1"/>
    <property type="molecule type" value="Genomic_DNA"/>
</dbReference>
<protein>
    <submittedName>
        <fullName evidence="1">Uncharacterized protein</fullName>
    </submittedName>
</protein>
<dbReference type="GeneID" id="93614080"/>
<dbReference type="AlphaFoldDB" id="I1C1S4"/>
<dbReference type="InParanoid" id="I1C1S4"/>
<dbReference type="OrthoDB" id="10323361at2759"/>